<name>A0A177WZM7_BATDL</name>
<dbReference type="Gene3D" id="1.10.510.10">
    <property type="entry name" value="Transferase(Phosphotransferase) domain 1"/>
    <property type="match status" value="1"/>
</dbReference>
<dbReference type="PROSITE" id="PS50011">
    <property type="entry name" value="PROTEIN_KINASE_DOM"/>
    <property type="match status" value="1"/>
</dbReference>
<dbReference type="EMBL" id="DS022316">
    <property type="protein sequence ID" value="OAJ45368.1"/>
    <property type="molecule type" value="Genomic_DNA"/>
</dbReference>
<protein>
    <recommendedName>
        <fullName evidence="7">Protein kinase domain-containing protein</fullName>
    </recommendedName>
</protein>
<accession>A0A177WZM7</accession>
<feature type="binding site" evidence="6">
    <location>
        <position position="432"/>
    </location>
    <ligand>
        <name>ATP</name>
        <dbReference type="ChEBI" id="CHEBI:30616"/>
    </ligand>
</feature>
<dbReference type="Pfam" id="PF00069">
    <property type="entry name" value="Pkinase"/>
    <property type="match status" value="1"/>
</dbReference>
<keyword evidence="3 6" id="KW-0547">Nucleotide-binding</keyword>
<dbReference type="eggNOG" id="KOG0667">
    <property type="taxonomic scope" value="Eukaryota"/>
</dbReference>
<gene>
    <name evidence="8" type="ORF">BDEG_28512</name>
</gene>
<keyword evidence="1" id="KW-0723">Serine/threonine-protein kinase</keyword>
<reference evidence="8 9" key="2">
    <citation type="submission" date="2016-05" db="EMBL/GenBank/DDBJ databases">
        <title>Lineage-specific infection strategies underlie the spectrum of fungal disease in amphibians.</title>
        <authorList>
            <person name="Cuomo C.A."/>
            <person name="Farrer R.A."/>
            <person name="James T."/>
            <person name="Longcore J."/>
            <person name="Birren B."/>
        </authorList>
    </citation>
    <scope>NUCLEOTIDE SEQUENCE [LARGE SCALE GENOMIC DNA]</scope>
    <source>
        <strain evidence="8 9">JEL423</strain>
    </source>
</reference>
<dbReference type="GO" id="GO:0004674">
    <property type="term" value="F:protein serine/threonine kinase activity"/>
    <property type="evidence" value="ECO:0007669"/>
    <property type="project" value="UniProtKB-KW"/>
</dbReference>
<dbReference type="SMART" id="SM00220">
    <property type="entry name" value="S_TKc"/>
    <property type="match status" value="1"/>
</dbReference>
<evidence type="ECO:0000259" key="7">
    <source>
        <dbReference type="PROSITE" id="PS50011"/>
    </source>
</evidence>
<evidence type="ECO:0000256" key="5">
    <source>
        <dbReference type="ARBA" id="ARBA00022840"/>
    </source>
</evidence>
<evidence type="ECO:0000256" key="4">
    <source>
        <dbReference type="ARBA" id="ARBA00022777"/>
    </source>
</evidence>
<evidence type="ECO:0000313" key="9">
    <source>
        <dbReference type="Proteomes" id="UP000077115"/>
    </source>
</evidence>
<evidence type="ECO:0000256" key="3">
    <source>
        <dbReference type="ARBA" id="ARBA00022741"/>
    </source>
</evidence>
<dbReference type="OrthoDB" id="9332038at2759"/>
<dbReference type="InterPro" id="IPR008271">
    <property type="entry name" value="Ser/Thr_kinase_AS"/>
</dbReference>
<dbReference type="VEuPathDB" id="FungiDB:BDEG_28512"/>
<evidence type="ECO:0000256" key="6">
    <source>
        <dbReference type="PROSITE-ProRule" id="PRU10141"/>
    </source>
</evidence>
<dbReference type="GO" id="GO:0005524">
    <property type="term" value="F:ATP binding"/>
    <property type="evidence" value="ECO:0007669"/>
    <property type="project" value="UniProtKB-UniRule"/>
</dbReference>
<dbReference type="SUPFAM" id="SSF56112">
    <property type="entry name" value="Protein kinase-like (PK-like)"/>
    <property type="match status" value="1"/>
</dbReference>
<evidence type="ECO:0000256" key="2">
    <source>
        <dbReference type="ARBA" id="ARBA00022679"/>
    </source>
</evidence>
<dbReference type="PANTHER" id="PTHR24058">
    <property type="entry name" value="DUAL SPECIFICITY PROTEIN KINASE"/>
    <property type="match status" value="1"/>
</dbReference>
<dbReference type="Gene3D" id="3.30.200.20">
    <property type="entry name" value="Phosphorylase Kinase, domain 1"/>
    <property type="match status" value="1"/>
</dbReference>
<dbReference type="AlphaFoldDB" id="A0A177WZM7"/>
<dbReference type="PANTHER" id="PTHR24058:SF28">
    <property type="entry name" value="SERINE_THREONINE-PROTEIN KINASE MINIBRAIN"/>
    <property type="match status" value="1"/>
</dbReference>
<proteinExistence type="predicted"/>
<evidence type="ECO:0000256" key="1">
    <source>
        <dbReference type="ARBA" id="ARBA00022527"/>
    </source>
</evidence>
<dbReference type="PROSITE" id="PS00107">
    <property type="entry name" value="PROTEIN_KINASE_ATP"/>
    <property type="match status" value="1"/>
</dbReference>
<sequence length="713" mass="79264">MAFFQPKAVDKLAAVNEPTLESRQHLITLPLNTTPLSIPTATRCQTACSLFLEPTSLSVSIPSISAPIPSNLVAVTCAPISASEDASAPTCIIPSLDEMSSILPVLLPSYPSSTVLTETVLIPSCDHLNPDYCPSNLNDSAAPAAEPYTLSEILPQQLASVSTGIHVDPISPPLLKAAASLSLSSTTMENDHSYGLCSELSQLLNGQAQENQLLHETQNRHLFPSHLKDASGSLIYSQKSSPLLLHPNMHRSYFNDVVNFKKPQLNIYKNSSIENVLLSKLDDSHVNEIRLPNFDQLESIASISGNAANLAELTMPVLSDFAPIAQSFTIRPWKNSTICKLSVNLIETYEKIKTPGGDFKRKRQISIDDSNSKRNKTIAENNSFDDENDDYIIKEGEIWMNRFHILSQLGKGSFGLVVYAFDMQYTEHVAIKIIKNRRAFTNQAQIEIKLLQLISSKDSTDSNCLVYPLLALNLYELLKRRAFSGFPLLLVRKFSKQILHGLRFLARPDIQIIHCDLKPENIMIVESRKANLKIIDFGSSCFANEKAHTYIQSRFYRSPEVIMGHSYTHAIDMWSVGCILVELLTGNPIFPGTDEHDQMCRICDIIGMPPTSFIDTSPPKRVSRMFASVRSGVYRLLPSKKFRASNKTLRGIITAGFHAALLVNDGGLELADSNSQAQFIDLVERILRIDPKERLTPEQALLHPFFQSIPRHL</sequence>
<dbReference type="InterPro" id="IPR000719">
    <property type="entry name" value="Prot_kinase_dom"/>
</dbReference>
<dbReference type="InterPro" id="IPR011009">
    <property type="entry name" value="Kinase-like_dom_sf"/>
</dbReference>
<dbReference type="PROSITE" id="PS00108">
    <property type="entry name" value="PROTEIN_KINASE_ST"/>
    <property type="match status" value="1"/>
</dbReference>
<feature type="domain" description="Protein kinase" evidence="7">
    <location>
        <begin position="403"/>
        <end position="706"/>
    </location>
</feature>
<organism evidence="8 9">
    <name type="scientific">Batrachochytrium dendrobatidis (strain JEL423)</name>
    <dbReference type="NCBI Taxonomy" id="403673"/>
    <lineage>
        <taxon>Eukaryota</taxon>
        <taxon>Fungi</taxon>
        <taxon>Fungi incertae sedis</taxon>
        <taxon>Chytridiomycota</taxon>
        <taxon>Chytridiomycota incertae sedis</taxon>
        <taxon>Chytridiomycetes</taxon>
        <taxon>Rhizophydiales</taxon>
        <taxon>Rhizophydiales incertae sedis</taxon>
        <taxon>Batrachochytrium</taxon>
    </lineage>
</organism>
<dbReference type="STRING" id="403673.A0A177WZM7"/>
<keyword evidence="2" id="KW-0808">Transferase</keyword>
<keyword evidence="4" id="KW-0418">Kinase</keyword>
<dbReference type="InterPro" id="IPR017441">
    <property type="entry name" value="Protein_kinase_ATP_BS"/>
</dbReference>
<keyword evidence="5 6" id="KW-0067">ATP-binding</keyword>
<dbReference type="InterPro" id="IPR050494">
    <property type="entry name" value="Ser_Thr_dual-spec_kinase"/>
</dbReference>
<evidence type="ECO:0000313" key="8">
    <source>
        <dbReference type="EMBL" id="OAJ45368.1"/>
    </source>
</evidence>
<dbReference type="Proteomes" id="UP000077115">
    <property type="component" value="Unassembled WGS sequence"/>
</dbReference>
<reference evidence="8 9" key="1">
    <citation type="submission" date="2006-10" db="EMBL/GenBank/DDBJ databases">
        <title>The Genome Sequence of Batrachochytrium dendrobatidis JEL423.</title>
        <authorList>
            <consortium name="The Broad Institute Genome Sequencing Platform"/>
            <person name="Birren B."/>
            <person name="Lander E."/>
            <person name="Galagan J."/>
            <person name="Cuomo C."/>
            <person name="Devon K."/>
            <person name="Jaffe D."/>
            <person name="Butler J."/>
            <person name="Alvarez P."/>
            <person name="Gnerre S."/>
            <person name="Grabherr M."/>
            <person name="Kleber M."/>
            <person name="Mauceli E."/>
            <person name="Brockman W."/>
            <person name="Young S."/>
            <person name="LaButti K."/>
            <person name="Sykes S."/>
            <person name="DeCaprio D."/>
            <person name="Crawford M."/>
            <person name="Koehrsen M."/>
            <person name="Engels R."/>
            <person name="Montgomery P."/>
            <person name="Pearson M."/>
            <person name="Howarth C."/>
            <person name="Larson L."/>
            <person name="White J."/>
            <person name="O'Leary S."/>
            <person name="Kodira C."/>
            <person name="Zeng Q."/>
            <person name="Yandava C."/>
            <person name="Alvarado L."/>
            <person name="Longcore J."/>
            <person name="James T."/>
        </authorList>
    </citation>
    <scope>NUCLEOTIDE SEQUENCE [LARGE SCALE GENOMIC DNA]</scope>
    <source>
        <strain evidence="8 9">JEL423</strain>
    </source>
</reference>